<protein>
    <submittedName>
        <fullName evidence="1">Uncharacterized protein</fullName>
    </submittedName>
</protein>
<dbReference type="GeneID" id="84591746"/>
<accession>A0AAJ8C2C6</accession>
<gene>
    <name evidence="1" type="ORF">An08g07670</name>
</gene>
<dbReference type="RefSeq" id="XP_059606926.1">
    <property type="nucleotide sequence ID" value="XM_059749194.1"/>
</dbReference>
<sequence length="135" mass="14374">MARAPLGKTLLGKLNHILLIRHESGGLIEVGDSRIEGILSRMPPANEQCDRIQSRVSIGAASVVRAIVCLSLEQMTNNGRQSLPRQALRVSQSGWCGPGQAKPQWGNGRSASFALEDSPELPLPGNAGIVIIVTD</sequence>
<evidence type="ECO:0000313" key="1">
    <source>
        <dbReference type="RefSeq" id="XP_059606926.1"/>
    </source>
</evidence>
<organism evidence="1">
    <name type="scientific">Aspergillus niger</name>
    <dbReference type="NCBI Taxonomy" id="5061"/>
    <lineage>
        <taxon>Eukaryota</taxon>
        <taxon>Fungi</taxon>
        <taxon>Dikarya</taxon>
        <taxon>Ascomycota</taxon>
        <taxon>Pezizomycotina</taxon>
        <taxon>Eurotiomycetes</taxon>
        <taxon>Eurotiomycetidae</taxon>
        <taxon>Eurotiales</taxon>
        <taxon>Aspergillaceae</taxon>
        <taxon>Aspergillus</taxon>
        <taxon>Aspergillus subgen. Circumdati</taxon>
    </lineage>
</organism>
<dbReference type="VEuPathDB" id="FungiDB:An08g07670"/>
<name>A0AAJ8C2C6_ASPNG</name>
<reference evidence="1" key="1">
    <citation type="submission" date="2025-02" db="EMBL/GenBank/DDBJ databases">
        <authorList>
            <consortium name="NCBI Genome Project"/>
        </authorList>
    </citation>
    <scope>NUCLEOTIDE SEQUENCE</scope>
</reference>
<dbReference type="AlphaFoldDB" id="A0AAJ8C2C6"/>
<dbReference type="KEGG" id="ang:An08g07670"/>
<proteinExistence type="predicted"/>
<reference evidence="1" key="2">
    <citation type="submission" date="2025-08" db="UniProtKB">
        <authorList>
            <consortium name="RefSeq"/>
        </authorList>
    </citation>
    <scope>IDENTIFICATION</scope>
</reference>